<evidence type="ECO:0000259" key="1">
    <source>
        <dbReference type="Pfam" id="PF21814"/>
    </source>
</evidence>
<dbReference type="RefSeq" id="WP_280105802.1">
    <property type="nucleotide sequence ID" value="NZ_CP122961.1"/>
</dbReference>
<dbReference type="Proteomes" id="UP001179830">
    <property type="component" value="Chromosome"/>
</dbReference>
<keyword evidence="3" id="KW-1185">Reference proteome</keyword>
<dbReference type="Pfam" id="PF21814">
    <property type="entry name" value="DUF6883"/>
    <property type="match status" value="1"/>
</dbReference>
<feature type="domain" description="DUF6883" evidence="1">
    <location>
        <begin position="278"/>
        <end position="387"/>
    </location>
</feature>
<dbReference type="InterPro" id="IPR049250">
    <property type="entry name" value="DUF6883"/>
</dbReference>
<dbReference type="EMBL" id="CP122961">
    <property type="protein sequence ID" value="WGI26163.1"/>
    <property type="molecule type" value="Genomic_DNA"/>
</dbReference>
<evidence type="ECO:0000313" key="3">
    <source>
        <dbReference type="Proteomes" id="UP001179830"/>
    </source>
</evidence>
<gene>
    <name evidence="2" type="ORF">QEN58_03655</name>
</gene>
<evidence type="ECO:0000313" key="2">
    <source>
        <dbReference type="EMBL" id="WGI26163.1"/>
    </source>
</evidence>
<proteinExistence type="predicted"/>
<reference evidence="2" key="1">
    <citation type="submission" date="2023-04" db="EMBL/GenBank/DDBJ databases">
        <title>Complete genome sequence of Halomonas alkaliantarctica MSP3 isolated from marine sediment, Jeju Island.</title>
        <authorList>
            <person name="Park S.-J."/>
        </authorList>
    </citation>
    <scope>NUCLEOTIDE SEQUENCE</scope>
    <source>
        <strain evidence="2">MSP3</strain>
    </source>
</reference>
<accession>A0ABY8LS72</accession>
<organism evidence="2 3">
    <name type="scientific">Halomonas alkaliantarctica</name>
    <dbReference type="NCBI Taxonomy" id="232346"/>
    <lineage>
        <taxon>Bacteria</taxon>
        <taxon>Pseudomonadati</taxon>
        <taxon>Pseudomonadota</taxon>
        <taxon>Gammaproteobacteria</taxon>
        <taxon>Oceanospirillales</taxon>
        <taxon>Halomonadaceae</taxon>
        <taxon>Halomonas</taxon>
    </lineage>
</organism>
<protein>
    <recommendedName>
        <fullName evidence="1">DUF6883 domain-containing protein</fullName>
    </recommendedName>
</protein>
<name>A0ABY8LS72_9GAMM</name>
<sequence length="518" mass="58038">MSVNSHETTPVAFLFAAPLGSEEIEEWLDEAFLRALKIADPKGKVETRIYRGGVLLQQLCYKPGTIKIESAKNQKPNSAVTFQTSLTKHPDLDLYATLVGDFVETCLERWHTVDRESFWEKVGRRSLDATFVPMLAQNIASKMDQKLRSHPLYIGAVSPDLGNPLHCYLFIEAMFKDAFLRGGRVYVEGGYPGTDDAFFIGAEEFSPSGLGIVPYDQFDNAAPPLALPSGLSARGLVSKMRMEQRMALDVHQKVMHDLSFSRSLCDLNREFEWDISQLPDALEEVNIQASKIVAYLLNPDHKKNGGKAKFFEDHLRIIKSDKTYLHCQLVDALRNVIYEDVGIDEYGVRFKANLPVIGKNGETATIETIWIVRLGERASFVTAYPGKKNPELEKKASIPPLLSDNLKGNERWKTLYDLAHASGLEAMNACIPKPLVVENQVYMEGDCGGASIVLEDGRKSFARWLRNNGRGYSHYKSGYVISAERIAQSAESAMAYADAFARVLRRNSIVCRSEIYYT</sequence>